<feature type="domain" description="B box-type" evidence="12">
    <location>
        <begin position="167"/>
        <end position="213"/>
    </location>
</feature>
<feature type="domain" description="RING-type" evidence="11">
    <location>
        <begin position="2992"/>
        <end position="3041"/>
    </location>
</feature>
<proteinExistence type="inferred from homology"/>
<feature type="region of interest" description="Disordered" evidence="10">
    <location>
        <begin position="2892"/>
        <end position="2935"/>
    </location>
</feature>
<feature type="compositionally biased region" description="Polar residues" evidence="10">
    <location>
        <begin position="2781"/>
        <end position="2799"/>
    </location>
</feature>
<dbReference type="InterPro" id="IPR001841">
    <property type="entry name" value="Znf_RING"/>
</dbReference>
<keyword evidence="9" id="KW-0175">Coiled coil</keyword>
<evidence type="ECO:0000256" key="10">
    <source>
        <dbReference type="SAM" id="MobiDB-lite"/>
    </source>
</evidence>
<evidence type="ECO:0000313" key="15">
    <source>
        <dbReference type="EMBL" id="KAL3404407.1"/>
    </source>
</evidence>
<dbReference type="Proteomes" id="UP001627154">
    <property type="component" value="Unassembled WGS sequence"/>
</dbReference>
<feature type="compositionally biased region" description="Acidic residues" evidence="10">
    <location>
        <begin position="2685"/>
        <end position="2724"/>
    </location>
</feature>
<evidence type="ECO:0000256" key="3">
    <source>
        <dbReference type="ARBA" id="ARBA00022723"/>
    </source>
</evidence>
<reference evidence="15 16" key="1">
    <citation type="journal article" date="2024" name="bioRxiv">
        <title>A reference genome for Trichogramma kaykai: A tiny desert-dwelling parasitoid wasp with competing sex-ratio distorters.</title>
        <authorList>
            <person name="Culotta J."/>
            <person name="Lindsey A.R."/>
        </authorList>
    </citation>
    <scope>NUCLEOTIDE SEQUENCE [LARGE SCALE GENOMIC DNA]</scope>
    <source>
        <strain evidence="15 16">KSX58</strain>
    </source>
</reference>
<feature type="compositionally biased region" description="Low complexity" evidence="10">
    <location>
        <begin position="297"/>
        <end position="309"/>
    </location>
</feature>
<feature type="region of interest" description="Disordered" evidence="10">
    <location>
        <begin position="836"/>
        <end position="939"/>
    </location>
</feature>
<dbReference type="PANTHER" id="PTHR16004:SF2">
    <property type="entry name" value="E3 UBIQUITIN-PROTEIN LIGASE LUBEL"/>
    <property type="match status" value="1"/>
</dbReference>
<feature type="compositionally biased region" description="Pro residues" evidence="10">
    <location>
        <begin position="249"/>
        <end position="266"/>
    </location>
</feature>
<dbReference type="CDD" id="cd20351">
    <property type="entry name" value="Rcat_RBR_HOIP"/>
    <property type="match status" value="1"/>
</dbReference>
<dbReference type="InterPro" id="IPR047542">
    <property type="entry name" value="Rcat_RBR_RNF31-like"/>
</dbReference>
<feature type="compositionally biased region" description="Low complexity" evidence="10">
    <location>
        <begin position="692"/>
        <end position="702"/>
    </location>
</feature>
<feature type="compositionally biased region" description="Pro residues" evidence="10">
    <location>
        <begin position="72"/>
        <end position="82"/>
    </location>
</feature>
<feature type="compositionally biased region" description="Acidic residues" evidence="10">
    <location>
        <begin position="564"/>
        <end position="573"/>
    </location>
</feature>
<feature type="compositionally biased region" description="Basic and acidic residues" evidence="10">
    <location>
        <begin position="680"/>
        <end position="689"/>
    </location>
</feature>
<feature type="compositionally biased region" description="Acidic residues" evidence="10">
    <location>
        <begin position="2759"/>
        <end position="2780"/>
    </location>
</feature>
<dbReference type="PROSITE" id="PS51873">
    <property type="entry name" value="TRIAD"/>
    <property type="match status" value="1"/>
</dbReference>
<feature type="compositionally biased region" description="Polar residues" evidence="10">
    <location>
        <begin position="505"/>
        <end position="517"/>
    </location>
</feature>
<evidence type="ECO:0000259" key="12">
    <source>
        <dbReference type="PROSITE" id="PS50119"/>
    </source>
</evidence>
<dbReference type="InterPro" id="IPR047541">
    <property type="entry name" value="RNF31_RBR_mRING-HC-like"/>
</dbReference>
<dbReference type="SMART" id="SM00547">
    <property type="entry name" value="ZnF_RBZ"/>
    <property type="match status" value="1"/>
</dbReference>
<dbReference type="InterPro" id="IPR044066">
    <property type="entry name" value="TRIAD_supradom"/>
</dbReference>
<evidence type="ECO:0000259" key="13">
    <source>
        <dbReference type="PROSITE" id="PS50199"/>
    </source>
</evidence>
<feature type="compositionally biased region" description="Polar residues" evidence="10">
    <location>
        <begin position="1528"/>
        <end position="1554"/>
    </location>
</feature>
<dbReference type="SMART" id="SM00647">
    <property type="entry name" value="IBR"/>
    <property type="match status" value="1"/>
</dbReference>
<feature type="region of interest" description="Disordered" evidence="10">
    <location>
        <begin position="1949"/>
        <end position="1995"/>
    </location>
</feature>
<sequence>MIKSGNCLPKSTNERRQNPGGTADRWRPMSISNPSTRLRMARSMPHWLMAQKKSDQQQQQQQQSQKRDTCRPPTPPQVPPPTNSSSVDGAEPDYEVIEFPPPSSSSTMSVSRLNQTTGAWTANRNNDQSSNGKIPSHGLNGQSKASSRNNNNNGTSNGHGSSSSSSFSSVKCSLCGCDRVSVYCDGCKSEFCDSCDEANHKHPKRRNHTRRRSSSSSTTSFPVKATPPPPPVISHENGRQNNHHQQIKPPLPPKGDLGTPPPVPPPRRNRGRGNQPPQFPNCMDKSASLKRASLTNLNRPLPNLPTSSNQPHQQQHFVHPSSGPMGSQPFPTPDNGLNNPDRMTSLQERYRRYQEAMRAQDASRQAARGRPDPHEPTSRPLSVGSPPPPPHPPPPPQSHFVRPMQQQHHQSASVCDLTSANLHSMMWQPNMHQAQSVAQMSNANNPMMWYPNPWDPHSSRVAAGQGGFGGSSMSLNHAWPPASAYPGVPVSPYPQYPGMPQQQYRSQSRNHSPARSTRSGRRSKAPSPSPSVKSRKSTASNRSRLRRGSNNNNNTTTSSPSDASFEDSDESDLDDRMSRSSRTHQYNSSSAAVGRRDSIGSGSRSKAGSNKAYYQDELGRSRKSWRSEDRINGFEEQWIAHHFAPNGSNNAVDLEDDRRSVSSLRSGRSRHQHSGGRGNGRADSEERHFHQQQRQQLLSGQSTDDSATPYRDPTSKVTSSSEDYNDHHRQKRATTTAADRAGTLPRSYGSRKSTASAYGREAAASGARQRGNSEERADGGRRRSGSAKTGRFSSYDESDGLEQSSRSTRSVDFHYFLITNKAIYVILICSKWRRDNNSEKSNKRSSTQESRRGSSGQDNSRKSRSFTPEWNSREKSKLRSPTPEKRSTTSPSKHSRATSNSEKQRQQEKKPPISPMGDGSKQRNGTKRSPDSTSSKSNQDLMSELMNGEWPCEHCTFLNDPKDKICAVCCKTKASALPPPRKSDDEDDEETRSSLAKLKLLTASNGGSNGSSNGGSNGDTKATDVEVTSDDQNKSSEVVDDSQVTETDESGSTSHKSSSKARSTSRGTSPLNLVEVETSESAEKITVETPSDKKTEKKLDDGSKEIKTTGKANGEIKPEKCSSGGTMTDSIGTSTQEEEKAVSSSNELTWKSEGKVKSTSVSTGTSPPPQSISTQTYEDPKILKEQDEQPHRVAVPLARARSSTKFQDIEDSEEVNENRFAVLNNNHNNVNNGMIIDDAYNVRQLQQQHALAIGSLRPDDHHNHHRQVMVGRCDSLSSLHQFYRNRESSLPRLYERDSITSASNPLLFQQQQQQSPSSASIARQDYEPLVEVLREAELRGFSADDIQVAVHQSPRNPLDWLQQQWPHLVETVQILATTRGRELAAGADNNNGFNDVGVLSSHEAKEVLRAAKGDPWIAVASAIQLRQRKCQTIMAKGNFNLQSVVAALNNNNGNEEAALLELQKDQLKPFLMRIWGPPTGVENEEAPPAASTVAISASESSSQAAPAPAKQLATSLGSPAIDDKEAMTQVNPSTVSSVSSDFQARSEATSSSSVKQREITDVQKVAHTINQSPKLRDEVELLKEASERLERELMKLAVKIDTEKEAKSKKDADKEVVQDDKVNDQLYENVELKVDENELEKRDNSVVTDAENVSIAWKDEKDSNVNEEKAEIAETIEKESNTINQVDEKLGDDKTQQQQQVESVKSSKHHPVAVKQIMTAMKMLPEQLIDQISAAIEMLTPKEQQQQQQTTKREAVARGTLESTQVRSIADVGDSLSATAAADVPAQATETVENIEKVEVEPENIVRGNEGEDKIEEVKSRSFDRATIDTNEKNEENEIDVKHDIVEVEVTESVVVKKLPEAIDSSDSPSANYIAKIDDTKNSEPVVEVQQDDYPEPRRRLVDVIETSEEVHLPEKPILQTIARVDVSPSKPVSTIRIQESQTATLSYESYSRLPDSDSTLKTNPEIRNDISHSEPNPKSTQDTPETLNKSDSLSSEEYCSIYDDALENVSSHRAPKNNRKSISRNVSNDSTLSASSIISHHEDSSISKSSESQSTSQIVATNAVLTLSPSKKSVEEVLTVEKMKKSNGVDDDKQKLVKSDSVEKRKCPENENNNDVDSQVIMENKLNKKNENNRCPINPLMNGKTSFEPICAEKIEVFELKISEPPTVAVKNAAPLINVKSLEKDANDDKIKDSEFYDAKEDFCTEKEIVKPTPTRKNVVKSIATNVVLKKPNVQRVKVSIVKSQARPPPEKSFNRVRPKSPPKKVIVGRKSPFKIAKKNTIVPKNTYSKTKSPPKSQTLPNKMTLKILPVKQNHEQNKNLSKIPRINNFNIKNNKKVLAVVNTCKEQINQGYTPMKNSLNKLKIHNINNLIHNKLHNLERNKKMFYLSKIPVLKDSRRPVSKYLKKNNRDLEIESKNFLNNIVINNDLIDTSNCKVMNKSQEILETLECDILMDCEDVCEKEEILCQKQNLESIKIIANDECLKYQDTIKNIYEYEAMKDKQVDEEVQNLTSKMIEAENSDPFVCINSPQEDLPAENLTTCMELSDSVDCKNNDQLSKSEEPNCLSECKIVADKLESNKLITDKAENSIENCVEVLDEKETVMKEYETGTDNLKCCEFNQAIIDTEITISQHGQEFCKEDKSVAEEIKEEEKQTEKVELVPEKVENKSPTIDEELCREVNRAEEDEYEEEESEVDEDDEDDDDELEIDEMQVNDESEGDDIELSVPSASGSEERRSSESEYTEESPEDDVHYSTESDGIEDLSVDDDENEEDIDDDETSSGSLDSTNVEQMLENTLNRIKAELSDFRMSNDDSSKSSSEQIHEGQEREEASADNEAAAIATPATNVNHRDTLDSANEKSTKDRDELNASSESTKPKKRFSIVASYIEQFEGRPPPRYKRGEHKRESSSTTSSGHSGSRSLAASIQKDLSPTTERERVARRLLAEGRVARYAEAEIAANLLALKFTEAEALNASRQCPSVEAALAFLQQECELCTGRFPMNEMMSMLRCEHRCCVGCAKNYFTVQISDRSIADAVCPFCKQPDLVDAADEDAVLEYFSHLDIQLKNLLDPPVHELFQRKLRDRTLMQDPNFKWCVQCSSGFYADPTHKRLICPDCKSVTCASCRKPWEKQHEGIDCEQFAAWKDENDPDNQEKGLAQHLRDNGIDCPKCKFKYSLSRGGCMHFTCTQCKYEFCCGCGRRFVMGAKCGVSPYCAKLGLHAHHPRNCLFYLRDKEPQQLQKLLREHEVAYDTAGPSGPRRCRVQLQKETPAGMVDAVCGNDVPESHAGLCRVHYIEYLVGKIRRDLLEPLSLLTTDDLETLVLRAGKKLPGNWQHYVEYLAGLVLKRRLDPVAIFDLTDAKQELRRRGKVPPAKSYHMSEQDYLDACIQDKRVTRVISVSRLCAKKFHWNNKTSIQDLLIYVNYIVKFL</sequence>
<feature type="compositionally biased region" description="Basic residues" evidence="10">
    <location>
        <begin position="201"/>
        <end position="213"/>
    </location>
</feature>
<feature type="compositionally biased region" description="Basic and acidic residues" evidence="10">
    <location>
        <begin position="2849"/>
        <end position="2868"/>
    </location>
</feature>
<keyword evidence="3" id="KW-0479">Metal-binding</keyword>
<name>A0ABD2XG61_9HYME</name>
<dbReference type="SUPFAM" id="SSF57850">
    <property type="entry name" value="RING/U-box"/>
    <property type="match status" value="3"/>
</dbReference>
<feature type="compositionally biased region" description="Low complexity" evidence="10">
    <location>
        <begin position="143"/>
        <end position="166"/>
    </location>
</feature>
<dbReference type="Pfam" id="PF16678">
    <property type="entry name" value="UBA_HOIP"/>
    <property type="match status" value="1"/>
</dbReference>
<dbReference type="InterPro" id="IPR000315">
    <property type="entry name" value="Znf_B-box"/>
</dbReference>
<feature type="compositionally biased region" description="Basic and acidic residues" evidence="10">
    <location>
        <begin position="871"/>
        <end position="887"/>
    </location>
</feature>
<keyword evidence="5 8" id="KW-0863">Zinc-finger</keyword>
<feature type="compositionally biased region" description="Low complexity" evidence="10">
    <location>
        <begin position="733"/>
        <end position="743"/>
    </location>
</feature>
<feature type="compositionally biased region" description="Basic and acidic residues" evidence="10">
    <location>
        <begin position="771"/>
        <end position="781"/>
    </location>
</feature>
<feature type="region of interest" description="Disordered" evidence="10">
    <location>
        <begin position="1527"/>
        <end position="1555"/>
    </location>
</feature>
<dbReference type="CDD" id="cd20337">
    <property type="entry name" value="BRcat_RBR_HOIP"/>
    <property type="match status" value="1"/>
</dbReference>
<dbReference type="EMBL" id="JBJJXI010000025">
    <property type="protein sequence ID" value="KAL3404407.1"/>
    <property type="molecule type" value="Genomic_DNA"/>
</dbReference>
<feature type="compositionally biased region" description="Basic and acidic residues" evidence="10">
    <location>
        <begin position="1081"/>
        <end position="1120"/>
    </location>
</feature>
<feature type="region of interest" description="Disordered" evidence="10">
    <location>
        <begin position="642"/>
        <end position="807"/>
    </location>
</feature>
<dbReference type="InterPro" id="IPR032065">
    <property type="entry name" value="RNF31-UBA"/>
</dbReference>
<feature type="region of interest" description="Disordered" evidence="10">
    <location>
        <begin position="2245"/>
        <end position="2265"/>
    </location>
</feature>
<dbReference type="CDD" id="cd16631">
    <property type="entry name" value="mRING-HC-C4C4_RBR_HOIP"/>
    <property type="match status" value="1"/>
</dbReference>
<protein>
    <recommendedName>
        <fullName evidence="17">RBR-type E3 ubiquitin transferase</fullName>
    </recommendedName>
</protein>
<dbReference type="PANTHER" id="PTHR16004">
    <property type="entry name" value="RING FINGER PROTEIN 31-RELATED"/>
    <property type="match status" value="1"/>
</dbReference>
<evidence type="ECO:0000256" key="7">
    <source>
        <dbReference type="ARBA" id="ARBA00022833"/>
    </source>
</evidence>
<dbReference type="Pfam" id="PF01485">
    <property type="entry name" value="IBR"/>
    <property type="match status" value="1"/>
</dbReference>
<feature type="compositionally biased region" description="Low complexity" evidence="10">
    <location>
        <begin position="548"/>
        <end position="563"/>
    </location>
</feature>
<feature type="compositionally biased region" description="Polar residues" evidence="10">
    <location>
        <begin position="1123"/>
        <end position="1135"/>
    </location>
</feature>
<dbReference type="PROSITE" id="PS01358">
    <property type="entry name" value="ZF_RANBP2_1"/>
    <property type="match status" value="1"/>
</dbReference>
<feature type="region of interest" description="Disordered" evidence="10">
    <location>
        <begin position="354"/>
        <end position="414"/>
    </location>
</feature>
<feature type="region of interest" description="Disordered" evidence="10">
    <location>
        <begin position="297"/>
        <end position="342"/>
    </location>
</feature>
<keyword evidence="4" id="KW-0677">Repeat</keyword>
<feature type="compositionally biased region" description="Polar residues" evidence="10">
    <location>
        <begin position="112"/>
        <end position="133"/>
    </location>
</feature>
<evidence type="ECO:0000256" key="5">
    <source>
        <dbReference type="ARBA" id="ARBA00022771"/>
    </source>
</evidence>
<feature type="compositionally biased region" description="Basic and acidic residues" evidence="10">
    <location>
        <begin position="2650"/>
        <end position="2668"/>
    </location>
</feature>
<feature type="domain" description="RING-type" evidence="14">
    <location>
        <begin position="2988"/>
        <end position="3225"/>
    </location>
</feature>
<dbReference type="PROSITE" id="PS50119">
    <property type="entry name" value="ZF_BBOX"/>
    <property type="match status" value="1"/>
</dbReference>
<evidence type="ECO:0000259" key="11">
    <source>
        <dbReference type="PROSITE" id="PS50089"/>
    </source>
</evidence>
<feature type="region of interest" description="Disordered" evidence="10">
    <location>
        <begin position="2650"/>
        <end position="2876"/>
    </location>
</feature>
<dbReference type="InterPro" id="IPR013083">
    <property type="entry name" value="Znf_RING/FYVE/PHD"/>
</dbReference>
<feature type="region of interest" description="Disordered" evidence="10">
    <location>
        <begin position="2011"/>
        <end position="2030"/>
    </location>
</feature>
<feature type="compositionally biased region" description="Low complexity" evidence="10">
    <location>
        <begin position="2909"/>
        <end position="2925"/>
    </location>
</feature>
<accession>A0ABD2XG61</accession>
<dbReference type="InterPro" id="IPR047540">
    <property type="entry name" value="BRcat_RBR_RNF31-like"/>
</dbReference>
<feature type="region of interest" description="Disordered" evidence="10">
    <location>
        <begin position="999"/>
        <end position="1177"/>
    </location>
</feature>
<dbReference type="Pfam" id="PF18091">
    <property type="entry name" value="E3_UbLigase_RBR"/>
    <property type="match status" value="1"/>
</dbReference>
<dbReference type="InterPro" id="IPR001876">
    <property type="entry name" value="Znf_RanBP2"/>
</dbReference>
<evidence type="ECO:0000256" key="4">
    <source>
        <dbReference type="ARBA" id="ARBA00022737"/>
    </source>
</evidence>
<dbReference type="Pfam" id="PF22191">
    <property type="entry name" value="IBR_1"/>
    <property type="match status" value="1"/>
</dbReference>
<dbReference type="InterPro" id="IPR041031">
    <property type="entry name" value="RNF31_C"/>
</dbReference>
<organism evidence="15 16">
    <name type="scientific">Trichogramma kaykai</name>
    <dbReference type="NCBI Taxonomy" id="54128"/>
    <lineage>
        <taxon>Eukaryota</taxon>
        <taxon>Metazoa</taxon>
        <taxon>Ecdysozoa</taxon>
        <taxon>Arthropoda</taxon>
        <taxon>Hexapoda</taxon>
        <taxon>Insecta</taxon>
        <taxon>Pterygota</taxon>
        <taxon>Neoptera</taxon>
        <taxon>Endopterygota</taxon>
        <taxon>Hymenoptera</taxon>
        <taxon>Apocrita</taxon>
        <taxon>Proctotrupomorpha</taxon>
        <taxon>Chalcidoidea</taxon>
        <taxon>Trichogrammatidae</taxon>
        <taxon>Trichogramma</taxon>
    </lineage>
</organism>
<keyword evidence="6" id="KW-0833">Ubl conjugation pathway</keyword>
<evidence type="ECO:0008006" key="17">
    <source>
        <dbReference type="Google" id="ProtNLM"/>
    </source>
</evidence>
<comment type="similarity">
    <text evidence="1">Belongs to the RBR family.</text>
</comment>
<feature type="region of interest" description="Disordered" evidence="10">
    <location>
        <begin position="1689"/>
        <end position="1709"/>
    </location>
</feature>
<feature type="compositionally biased region" description="Basic and acidic residues" evidence="10">
    <location>
        <begin position="2801"/>
        <end position="2832"/>
    </location>
</feature>
<dbReference type="Gene3D" id="3.30.40.10">
    <property type="entry name" value="Zinc/RING finger domain, C3HC4 (zinc finger)"/>
    <property type="match status" value="1"/>
</dbReference>
<feature type="region of interest" description="Disordered" evidence="10">
    <location>
        <begin position="195"/>
        <end position="284"/>
    </location>
</feature>
<dbReference type="InterPro" id="IPR002867">
    <property type="entry name" value="IBR_dom"/>
</dbReference>
<feature type="region of interest" description="Disordered" evidence="10">
    <location>
        <begin position="1"/>
        <end position="166"/>
    </location>
</feature>
<feature type="compositionally biased region" description="Low complexity" evidence="10">
    <location>
        <begin position="1050"/>
        <end position="1069"/>
    </location>
</feature>
<feature type="compositionally biased region" description="Polar residues" evidence="10">
    <location>
        <begin position="1974"/>
        <end position="1995"/>
    </location>
</feature>
<dbReference type="Gene3D" id="1.10.8.10">
    <property type="entry name" value="DNA helicase RuvA subunit, C-terminal domain"/>
    <property type="match status" value="1"/>
</dbReference>
<feature type="coiled-coil region" evidence="9">
    <location>
        <begin position="1572"/>
        <end position="1606"/>
    </location>
</feature>
<dbReference type="GO" id="GO:0008270">
    <property type="term" value="F:zinc ion binding"/>
    <property type="evidence" value="ECO:0007669"/>
    <property type="project" value="UniProtKB-KW"/>
</dbReference>
<keyword evidence="2" id="KW-0808">Transferase</keyword>
<dbReference type="Gene3D" id="6.10.140.1100">
    <property type="match status" value="1"/>
</dbReference>
<dbReference type="GO" id="GO:0016740">
    <property type="term" value="F:transferase activity"/>
    <property type="evidence" value="ECO:0007669"/>
    <property type="project" value="UniProtKB-KW"/>
</dbReference>
<feature type="domain" description="RanBP2-type" evidence="13">
    <location>
        <begin position="946"/>
        <end position="975"/>
    </location>
</feature>
<feature type="compositionally biased region" description="Basic residues" evidence="10">
    <location>
        <begin position="2014"/>
        <end position="2023"/>
    </location>
</feature>
<keyword evidence="7" id="KW-0862">Zinc</keyword>
<keyword evidence="16" id="KW-1185">Reference proteome</keyword>
<dbReference type="Gene3D" id="2.30.30.380">
    <property type="entry name" value="Zn-finger domain of Sec23/24"/>
    <property type="match status" value="1"/>
</dbReference>
<dbReference type="PROSITE" id="PS50089">
    <property type="entry name" value="ZF_RING_2"/>
    <property type="match status" value="1"/>
</dbReference>
<feature type="compositionally biased region" description="Basic and acidic residues" evidence="10">
    <location>
        <begin position="617"/>
        <end position="626"/>
    </location>
</feature>
<feature type="compositionally biased region" description="Gly residues" evidence="10">
    <location>
        <begin position="1007"/>
        <end position="1017"/>
    </location>
</feature>
<feature type="compositionally biased region" description="Polar residues" evidence="10">
    <location>
        <begin position="888"/>
        <end position="901"/>
    </location>
</feature>
<feature type="compositionally biased region" description="Polar residues" evidence="10">
    <location>
        <begin position="404"/>
        <end position="414"/>
    </location>
</feature>
<evidence type="ECO:0000256" key="1">
    <source>
        <dbReference type="ARBA" id="ARBA00008278"/>
    </source>
</evidence>
<evidence type="ECO:0000259" key="14">
    <source>
        <dbReference type="PROSITE" id="PS51873"/>
    </source>
</evidence>
<evidence type="ECO:0000256" key="9">
    <source>
        <dbReference type="SAM" id="Coils"/>
    </source>
</evidence>
<evidence type="ECO:0000313" key="16">
    <source>
        <dbReference type="Proteomes" id="UP001627154"/>
    </source>
</evidence>
<gene>
    <name evidence="15" type="ORF">TKK_002894</name>
</gene>
<comment type="caution">
    <text evidence="15">The sequence shown here is derived from an EMBL/GenBank/DDBJ whole genome shotgun (WGS) entry which is preliminary data.</text>
</comment>
<feature type="compositionally biased region" description="Pro residues" evidence="10">
    <location>
        <begin position="385"/>
        <end position="397"/>
    </location>
</feature>
<feature type="region of interest" description="Disordered" evidence="10">
    <location>
        <begin position="493"/>
        <end position="626"/>
    </location>
</feature>
<evidence type="ECO:0000256" key="6">
    <source>
        <dbReference type="ARBA" id="ARBA00022786"/>
    </source>
</evidence>
<feature type="compositionally biased region" description="Basic and acidic residues" evidence="10">
    <location>
        <begin position="902"/>
        <end position="911"/>
    </location>
</feature>
<evidence type="ECO:0000256" key="8">
    <source>
        <dbReference type="PROSITE-ProRule" id="PRU00322"/>
    </source>
</evidence>
<feature type="compositionally biased region" description="Polar residues" evidence="10">
    <location>
        <begin position="844"/>
        <end position="858"/>
    </location>
</feature>
<dbReference type="PROSITE" id="PS50199">
    <property type="entry name" value="ZF_RANBP2_2"/>
    <property type="match status" value="1"/>
</dbReference>
<evidence type="ECO:0000256" key="2">
    <source>
        <dbReference type="ARBA" id="ARBA00022679"/>
    </source>
</evidence>
<dbReference type="InterPro" id="IPR026254">
    <property type="entry name" value="RNF31-like"/>
</dbReference>